<keyword evidence="4 6" id="KW-1133">Transmembrane helix</keyword>
<evidence type="ECO:0000313" key="9">
    <source>
        <dbReference type="Proteomes" id="UP001279734"/>
    </source>
</evidence>
<evidence type="ECO:0000259" key="7">
    <source>
        <dbReference type="PROSITE" id="PS50850"/>
    </source>
</evidence>
<reference evidence="8" key="1">
    <citation type="submission" date="2023-05" db="EMBL/GenBank/DDBJ databases">
        <title>Nepenthes gracilis genome sequencing.</title>
        <authorList>
            <person name="Fukushima K."/>
        </authorList>
    </citation>
    <scope>NUCLEOTIDE SEQUENCE</scope>
    <source>
        <strain evidence="8">SING2019-196</strain>
    </source>
</reference>
<feature type="transmembrane region" description="Helical" evidence="6">
    <location>
        <begin position="20"/>
        <end position="42"/>
    </location>
</feature>
<keyword evidence="2" id="KW-0813">Transport</keyword>
<keyword evidence="9" id="KW-1185">Reference proteome</keyword>
<dbReference type="PANTHER" id="PTHR23505:SF78">
    <property type="entry name" value="MAJOR FACILITATOR SUPERFAMILY PROTEIN"/>
    <property type="match status" value="1"/>
</dbReference>
<dbReference type="Gene3D" id="1.20.1250.20">
    <property type="entry name" value="MFS general substrate transporter like domains"/>
    <property type="match status" value="1"/>
</dbReference>
<dbReference type="PANTHER" id="PTHR23505">
    <property type="entry name" value="SPINSTER"/>
    <property type="match status" value="1"/>
</dbReference>
<accession>A0AAD3SMZ2</accession>
<protein>
    <recommendedName>
        <fullName evidence="7">Major facilitator superfamily (MFS) profile domain-containing protein</fullName>
    </recommendedName>
</protein>
<dbReference type="GO" id="GO:0022857">
    <property type="term" value="F:transmembrane transporter activity"/>
    <property type="evidence" value="ECO:0007669"/>
    <property type="project" value="InterPro"/>
</dbReference>
<dbReference type="GO" id="GO:0016020">
    <property type="term" value="C:membrane"/>
    <property type="evidence" value="ECO:0007669"/>
    <property type="project" value="UniProtKB-SubCell"/>
</dbReference>
<organism evidence="8 9">
    <name type="scientific">Nepenthes gracilis</name>
    <name type="common">Slender pitcher plant</name>
    <dbReference type="NCBI Taxonomy" id="150966"/>
    <lineage>
        <taxon>Eukaryota</taxon>
        <taxon>Viridiplantae</taxon>
        <taxon>Streptophyta</taxon>
        <taxon>Embryophyta</taxon>
        <taxon>Tracheophyta</taxon>
        <taxon>Spermatophyta</taxon>
        <taxon>Magnoliopsida</taxon>
        <taxon>eudicotyledons</taxon>
        <taxon>Gunneridae</taxon>
        <taxon>Pentapetalae</taxon>
        <taxon>Caryophyllales</taxon>
        <taxon>Nepenthaceae</taxon>
        <taxon>Nepenthes</taxon>
    </lineage>
</organism>
<evidence type="ECO:0000313" key="8">
    <source>
        <dbReference type="EMBL" id="GMH14733.1"/>
    </source>
</evidence>
<dbReference type="PROSITE" id="PS50850">
    <property type="entry name" value="MFS"/>
    <property type="match status" value="1"/>
</dbReference>
<comment type="caution">
    <text evidence="8">The sequence shown here is derived from an EMBL/GenBank/DDBJ whole genome shotgun (WGS) entry which is preliminary data.</text>
</comment>
<dbReference type="InterPro" id="IPR044770">
    <property type="entry name" value="MFS_spinster-like"/>
</dbReference>
<feature type="transmembrane region" description="Helical" evidence="6">
    <location>
        <begin position="48"/>
        <end position="67"/>
    </location>
</feature>
<evidence type="ECO:0000256" key="5">
    <source>
        <dbReference type="ARBA" id="ARBA00023136"/>
    </source>
</evidence>
<dbReference type="Proteomes" id="UP001279734">
    <property type="component" value="Unassembled WGS sequence"/>
</dbReference>
<dbReference type="InterPro" id="IPR036259">
    <property type="entry name" value="MFS_trans_sf"/>
</dbReference>
<sequence>MRSSFLLFIKKSAKPLTLDYLIWGTSLLCAASLSPSAGVLVIHHDRPAVLAMGTVCWAFSTAAVGASQHFAQVAFWRAVNGFGLAIVIPVLQSFITDSYLEGVRGVGFEMLSLVCDFGGIGGGVSATIISGHQY</sequence>
<gene>
    <name evidence="8" type="ORF">Nepgr_016574</name>
</gene>
<evidence type="ECO:0000256" key="4">
    <source>
        <dbReference type="ARBA" id="ARBA00022989"/>
    </source>
</evidence>
<evidence type="ECO:0000256" key="1">
    <source>
        <dbReference type="ARBA" id="ARBA00004141"/>
    </source>
</evidence>
<feature type="transmembrane region" description="Helical" evidence="6">
    <location>
        <begin position="74"/>
        <end position="95"/>
    </location>
</feature>
<feature type="domain" description="Major facilitator superfamily (MFS) profile" evidence="7">
    <location>
        <begin position="1"/>
        <end position="134"/>
    </location>
</feature>
<name>A0AAD3SMZ2_NEPGR</name>
<evidence type="ECO:0000256" key="3">
    <source>
        <dbReference type="ARBA" id="ARBA00022692"/>
    </source>
</evidence>
<feature type="transmembrane region" description="Helical" evidence="6">
    <location>
        <begin position="107"/>
        <end position="129"/>
    </location>
</feature>
<dbReference type="AlphaFoldDB" id="A0AAD3SMZ2"/>
<evidence type="ECO:0000256" key="2">
    <source>
        <dbReference type="ARBA" id="ARBA00022448"/>
    </source>
</evidence>
<dbReference type="InterPro" id="IPR020846">
    <property type="entry name" value="MFS_dom"/>
</dbReference>
<keyword evidence="5 6" id="KW-0472">Membrane</keyword>
<evidence type="ECO:0000256" key="6">
    <source>
        <dbReference type="SAM" id="Phobius"/>
    </source>
</evidence>
<dbReference type="EMBL" id="BSYO01000014">
    <property type="protein sequence ID" value="GMH14733.1"/>
    <property type="molecule type" value="Genomic_DNA"/>
</dbReference>
<comment type="subcellular location">
    <subcellularLocation>
        <location evidence="1">Membrane</location>
        <topology evidence="1">Multi-pass membrane protein</topology>
    </subcellularLocation>
</comment>
<keyword evidence="3 6" id="KW-0812">Transmembrane</keyword>
<dbReference type="SUPFAM" id="SSF103473">
    <property type="entry name" value="MFS general substrate transporter"/>
    <property type="match status" value="1"/>
</dbReference>
<proteinExistence type="predicted"/>